<dbReference type="EMBL" id="ADAS02002855">
    <property type="protein sequence ID" value="OAV85732.1"/>
    <property type="molecule type" value="Genomic_DNA"/>
</dbReference>
<evidence type="ECO:0000313" key="4">
    <source>
        <dbReference type="Proteomes" id="UP000005240"/>
    </source>
</evidence>
<reference evidence="3" key="4">
    <citation type="submission" date="2025-05" db="UniProtKB">
        <authorList>
            <consortium name="EnsemblFungi"/>
        </authorList>
    </citation>
    <scope>IDENTIFICATION</scope>
    <source>
        <strain evidence="3">isolate 1-1 / race 1 (BBBD)</strain>
    </source>
</reference>
<evidence type="ECO:0000313" key="3">
    <source>
        <dbReference type="EnsemblFungi" id="PTTG_30312-t43_1-p1"/>
    </source>
</evidence>
<dbReference type="STRING" id="630390.A0A180FZM9"/>
<evidence type="ECO:0000313" key="2">
    <source>
        <dbReference type="EMBL" id="OAV85732.1"/>
    </source>
</evidence>
<gene>
    <name evidence="2" type="ORF">PTTG_30312</name>
</gene>
<proteinExistence type="predicted"/>
<dbReference type="EnsemblFungi" id="PTTG_30312-t43_1">
    <property type="protein sequence ID" value="PTTG_30312-t43_1-p1"/>
    <property type="gene ID" value="PTTG_30312"/>
</dbReference>
<organism evidence="2">
    <name type="scientific">Puccinia triticina (isolate 1-1 / race 1 (BBBD))</name>
    <name type="common">Brown leaf rust fungus</name>
    <dbReference type="NCBI Taxonomy" id="630390"/>
    <lineage>
        <taxon>Eukaryota</taxon>
        <taxon>Fungi</taxon>
        <taxon>Dikarya</taxon>
        <taxon>Basidiomycota</taxon>
        <taxon>Pucciniomycotina</taxon>
        <taxon>Pucciniomycetes</taxon>
        <taxon>Pucciniales</taxon>
        <taxon>Pucciniaceae</taxon>
        <taxon>Puccinia</taxon>
    </lineage>
</organism>
<dbReference type="VEuPathDB" id="FungiDB:PTTG_30312"/>
<evidence type="ECO:0000256" key="1">
    <source>
        <dbReference type="SAM" id="MobiDB-lite"/>
    </source>
</evidence>
<protein>
    <recommendedName>
        <fullName evidence="5">GCM domain-containing protein</fullName>
    </recommendedName>
</protein>
<evidence type="ECO:0008006" key="5">
    <source>
        <dbReference type="Google" id="ProtNLM"/>
    </source>
</evidence>
<feature type="region of interest" description="Disordered" evidence="1">
    <location>
        <begin position="52"/>
        <end position="98"/>
    </location>
</feature>
<dbReference type="OrthoDB" id="2506673at2759"/>
<sequence length="491" mass="55724">MYVPQDLRMIHPPFHPLPSFLSNPIPSIRNSTLTTFLEPNHSIPLTPIPPPGTHTHYTLQPPCPKSTMPRTRKPPAPTNRTPYQAATPPPSGSTKPKKWHLPVAMDRGFTTFIDHGCKLDRQGYPLYPNRATKFVIPADSSFINFPKIGYSQTVNVDKRSHDLWKVITVKCLGVLLCDRDDCEYAGPPPTGPGKIAELLSTNPVCPGFANQCPGKVYWQECEGTRCRLDIHKTGWGLLRHEGFHNHPWPHPKKPDPLALADLADAIKKNPQATALQLKIGQATGPDKQLDTITDIHESLGNSDRARYYRREILKEIDEVEDKKGGGGDKFLNDMFQWDQKGLEVISCSFRRGREHFTFQSPWMSERLLDRSEDGNKLYSGGLISDVTYRFFESGYLLTTSMYCDAIQRWIPVQLSWIRGLSEDYYTIHFTVLFQQFLLHSILPEEREKLATSIVDFSKAQQKGFVAAYMNVFGKTDANEAMKKLKGCREHF</sequence>
<reference evidence="2" key="1">
    <citation type="submission" date="2009-11" db="EMBL/GenBank/DDBJ databases">
        <authorList>
            <consortium name="The Broad Institute Genome Sequencing Platform"/>
            <person name="Ward D."/>
            <person name="Feldgarden M."/>
            <person name="Earl A."/>
            <person name="Young S.K."/>
            <person name="Zeng Q."/>
            <person name="Koehrsen M."/>
            <person name="Alvarado L."/>
            <person name="Berlin A."/>
            <person name="Bochicchio J."/>
            <person name="Borenstein D."/>
            <person name="Chapman S.B."/>
            <person name="Chen Z."/>
            <person name="Engels R."/>
            <person name="Freedman E."/>
            <person name="Gellesch M."/>
            <person name="Goldberg J."/>
            <person name="Griggs A."/>
            <person name="Gujja S."/>
            <person name="Heilman E."/>
            <person name="Heiman D."/>
            <person name="Hepburn T."/>
            <person name="Howarth C."/>
            <person name="Jen D."/>
            <person name="Larson L."/>
            <person name="Lewis B."/>
            <person name="Mehta T."/>
            <person name="Park D."/>
            <person name="Pearson M."/>
            <person name="Roberts A."/>
            <person name="Saif S."/>
            <person name="Shea T."/>
            <person name="Shenoy N."/>
            <person name="Sisk P."/>
            <person name="Stolte C."/>
            <person name="Sykes S."/>
            <person name="Thomson T."/>
            <person name="Walk T."/>
            <person name="White J."/>
            <person name="Yandava C."/>
            <person name="Izard J."/>
            <person name="Baranova O.V."/>
            <person name="Blanton J.M."/>
            <person name="Tanner A.C."/>
            <person name="Dewhirst F.E."/>
            <person name="Haas B."/>
            <person name="Nusbaum C."/>
            <person name="Birren B."/>
        </authorList>
    </citation>
    <scope>NUCLEOTIDE SEQUENCE [LARGE SCALE GENOMIC DNA]</scope>
    <source>
        <strain evidence="2">1-1 BBBD Race 1</strain>
    </source>
</reference>
<reference evidence="2" key="2">
    <citation type="submission" date="2016-05" db="EMBL/GenBank/DDBJ databases">
        <title>Comparative analysis highlights variable genome content of wheat rusts and divergence of the mating loci.</title>
        <authorList>
            <person name="Cuomo C.A."/>
            <person name="Bakkeren G."/>
            <person name="Szabo L."/>
            <person name="Khalil H."/>
            <person name="Joly D."/>
            <person name="Goldberg J."/>
            <person name="Young S."/>
            <person name="Zeng Q."/>
            <person name="Fellers J."/>
        </authorList>
    </citation>
    <scope>NUCLEOTIDE SEQUENCE [LARGE SCALE GENOMIC DNA]</scope>
    <source>
        <strain evidence="2">1-1 BBBD Race 1</strain>
    </source>
</reference>
<accession>A0A180FZM9</accession>
<name>A0A180FZM9_PUCT1</name>
<dbReference type="Proteomes" id="UP000005240">
    <property type="component" value="Unassembled WGS sequence"/>
</dbReference>
<dbReference type="AlphaFoldDB" id="A0A180FZM9"/>
<keyword evidence="4" id="KW-1185">Reference proteome</keyword>
<reference evidence="3 4" key="3">
    <citation type="journal article" date="2017" name="G3 (Bethesda)">
        <title>Comparative analysis highlights variable genome content of wheat rusts and divergence of the mating loci.</title>
        <authorList>
            <person name="Cuomo C.A."/>
            <person name="Bakkeren G."/>
            <person name="Khalil H.B."/>
            <person name="Panwar V."/>
            <person name="Joly D."/>
            <person name="Linning R."/>
            <person name="Sakthikumar S."/>
            <person name="Song X."/>
            <person name="Adiconis X."/>
            <person name="Fan L."/>
            <person name="Goldberg J.M."/>
            <person name="Levin J.Z."/>
            <person name="Young S."/>
            <person name="Zeng Q."/>
            <person name="Anikster Y."/>
            <person name="Bruce M."/>
            <person name="Wang M."/>
            <person name="Yin C."/>
            <person name="McCallum B."/>
            <person name="Szabo L.J."/>
            <person name="Hulbert S."/>
            <person name="Chen X."/>
            <person name="Fellers J.P."/>
        </authorList>
    </citation>
    <scope>NUCLEOTIDE SEQUENCE</scope>
    <source>
        <strain evidence="4">Isolate 1-1 / race 1 (BBBD)</strain>
        <strain evidence="3">isolate 1-1 / race 1 (BBBD)</strain>
    </source>
</reference>
<feature type="non-terminal residue" evidence="2">
    <location>
        <position position="491"/>
    </location>
</feature>